<protein>
    <submittedName>
        <fullName evidence="1">Uncharacterized protein</fullName>
    </submittedName>
</protein>
<proteinExistence type="predicted"/>
<dbReference type="AlphaFoldDB" id="A0A0A9BES6"/>
<evidence type="ECO:0000313" key="1">
    <source>
        <dbReference type="EMBL" id="JAD59735.1"/>
    </source>
</evidence>
<reference evidence="1" key="2">
    <citation type="journal article" date="2015" name="Data Brief">
        <title>Shoot transcriptome of the giant reed, Arundo donax.</title>
        <authorList>
            <person name="Barrero R.A."/>
            <person name="Guerrero F.D."/>
            <person name="Moolhuijzen P."/>
            <person name="Goolsby J.A."/>
            <person name="Tidwell J."/>
            <person name="Bellgard S.E."/>
            <person name="Bellgard M.I."/>
        </authorList>
    </citation>
    <scope>NUCLEOTIDE SEQUENCE</scope>
    <source>
        <tissue evidence="1">Shoot tissue taken approximately 20 cm above the soil surface</tissue>
    </source>
</reference>
<organism evidence="1">
    <name type="scientific">Arundo donax</name>
    <name type="common">Giant reed</name>
    <name type="synonym">Donax arundinaceus</name>
    <dbReference type="NCBI Taxonomy" id="35708"/>
    <lineage>
        <taxon>Eukaryota</taxon>
        <taxon>Viridiplantae</taxon>
        <taxon>Streptophyta</taxon>
        <taxon>Embryophyta</taxon>
        <taxon>Tracheophyta</taxon>
        <taxon>Spermatophyta</taxon>
        <taxon>Magnoliopsida</taxon>
        <taxon>Liliopsida</taxon>
        <taxon>Poales</taxon>
        <taxon>Poaceae</taxon>
        <taxon>PACMAD clade</taxon>
        <taxon>Arundinoideae</taxon>
        <taxon>Arundineae</taxon>
        <taxon>Arundo</taxon>
    </lineage>
</organism>
<name>A0A0A9BES6_ARUDO</name>
<sequence length="22" mass="2458">MQYDMGYLQADLKVMAGCVTYG</sequence>
<reference evidence="1" key="1">
    <citation type="submission" date="2014-09" db="EMBL/GenBank/DDBJ databases">
        <authorList>
            <person name="Magalhaes I.L.F."/>
            <person name="Oliveira U."/>
            <person name="Santos F.R."/>
            <person name="Vidigal T.H.D.A."/>
            <person name="Brescovit A.D."/>
            <person name="Santos A.J."/>
        </authorList>
    </citation>
    <scope>NUCLEOTIDE SEQUENCE</scope>
    <source>
        <tissue evidence="1">Shoot tissue taken approximately 20 cm above the soil surface</tissue>
    </source>
</reference>
<dbReference type="EMBL" id="GBRH01238160">
    <property type="protein sequence ID" value="JAD59735.1"/>
    <property type="molecule type" value="Transcribed_RNA"/>
</dbReference>
<accession>A0A0A9BES6</accession>